<dbReference type="SUPFAM" id="SSF56784">
    <property type="entry name" value="HAD-like"/>
    <property type="match status" value="1"/>
</dbReference>
<reference evidence="2" key="1">
    <citation type="submission" date="2016-07" db="EMBL/GenBank/DDBJ databases">
        <authorList>
            <person name="Florea S."/>
            <person name="Webb J.S."/>
            <person name="Jaromczyk J."/>
            <person name="Schardl C.L."/>
        </authorList>
    </citation>
    <scope>NUCLEOTIDE SEQUENCE [LARGE SCALE GENOMIC DNA]</scope>
    <source>
        <strain evidence="2">IPBSL-7</strain>
    </source>
</reference>
<dbReference type="GO" id="GO:0005737">
    <property type="term" value="C:cytoplasm"/>
    <property type="evidence" value="ECO:0007669"/>
    <property type="project" value="TreeGrafter"/>
</dbReference>
<gene>
    <name evidence="1" type="ORF">BCR15_14105</name>
</gene>
<dbReference type="GO" id="GO:0016791">
    <property type="term" value="F:phosphatase activity"/>
    <property type="evidence" value="ECO:0007669"/>
    <property type="project" value="TreeGrafter"/>
</dbReference>
<dbReference type="AlphaFoldDB" id="A0A1C0APJ6"/>
<dbReference type="InterPro" id="IPR006357">
    <property type="entry name" value="HAD-SF_hydro_IIA"/>
</dbReference>
<comment type="caution">
    <text evidence="1">The sequence shown here is derived from an EMBL/GenBank/DDBJ whole genome shotgun (WGS) entry which is preliminary data.</text>
</comment>
<dbReference type="Gene3D" id="3.40.50.1000">
    <property type="entry name" value="HAD superfamily/HAD-like"/>
    <property type="match status" value="2"/>
</dbReference>
<evidence type="ECO:0000313" key="1">
    <source>
        <dbReference type="EMBL" id="OCL36304.1"/>
    </source>
</evidence>
<dbReference type="EMBL" id="MBQD01000012">
    <property type="protein sequence ID" value="OCL36304.1"/>
    <property type="molecule type" value="Genomic_DNA"/>
</dbReference>
<dbReference type="Proteomes" id="UP000093501">
    <property type="component" value="Unassembled WGS sequence"/>
</dbReference>
<dbReference type="NCBIfam" id="TIGR01460">
    <property type="entry name" value="HAD-SF-IIA"/>
    <property type="match status" value="1"/>
</dbReference>
<dbReference type="PANTHER" id="PTHR19288">
    <property type="entry name" value="4-NITROPHENYLPHOSPHATASE-RELATED"/>
    <property type="match status" value="1"/>
</dbReference>
<name>A0A1C0APJ6_9ACTN</name>
<dbReference type="Pfam" id="PF13344">
    <property type="entry name" value="Hydrolase_6"/>
    <property type="match status" value="1"/>
</dbReference>
<keyword evidence="2" id="KW-1185">Reference proteome</keyword>
<dbReference type="RefSeq" id="WP_068751153.1">
    <property type="nucleotide sequence ID" value="NZ_LR214441.1"/>
</dbReference>
<protein>
    <submittedName>
        <fullName evidence="1">Uncharacterized protein</fullName>
    </submittedName>
</protein>
<dbReference type="Pfam" id="PF13242">
    <property type="entry name" value="Hydrolase_like"/>
    <property type="match status" value="1"/>
</dbReference>
<organism evidence="1 2">
    <name type="scientific">Tessaracoccus lapidicaptus</name>
    <dbReference type="NCBI Taxonomy" id="1427523"/>
    <lineage>
        <taxon>Bacteria</taxon>
        <taxon>Bacillati</taxon>
        <taxon>Actinomycetota</taxon>
        <taxon>Actinomycetes</taxon>
        <taxon>Propionibacteriales</taxon>
        <taxon>Propionibacteriaceae</taxon>
        <taxon>Tessaracoccus</taxon>
    </lineage>
</organism>
<accession>A0A1C0APJ6</accession>
<proteinExistence type="predicted"/>
<dbReference type="PANTHER" id="PTHR19288:SF95">
    <property type="entry name" value="D-GLYCEROL 3-PHOSPHATE PHOSPHATASE"/>
    <property type="match status" value="1"/>
</dbReference>
<evidence type="ECO:0000313" key="2">
    <source>
        <dbReference type="Proteomes" id="UP000093501"/>
    </source>
</evidence>
<dbReference type="InterPro" id="IPR023214">
    <property type="entry name" value="HAD_sf"/>
</dbReference>
<sequence length="341" mass="36020">MARDAHPTPLDSADVILSDLDGVVYRGAAPIPHAVTALNAARETKTVGFLTNNASRLAADVAEQLTTMGLGVDADDVVTSPQATLLLLSRVVEPGTSLLVVGGPGLTTVLQGAGYRLVRTADEHPDAVVQGFSPHVSWNDLAEAAYALASGIPWVATNLDTALPLERGLAPGNGAIVAAVRAVVNREPLVAGKPEEAIFDAARERFPGSRWLFIGDQVDTDIRGANRSGMSSALVFTGISQPQDAFAAHPDARPDFILRDLRDLTLPYPPIRLTRNGKFLKSAAADAVVAADGRRVRLVATGEEPMNVIRATAALIWEHAATFDSLELDTELHDAIIAALR</sequence>
<dbReference type="InterPro" id="IPR036412">
    <property type="entry name" value="HAD-like_sf"/>
</dbReference>